<proteinExistence type="predicted"/>
<dbReference type="Proteomes" id="UP000249829">
    <property type="component" value="Unassembled WGS sequence"/>
</dbReference>
<reference evidence="1 2" key="1">
    <citation type="submission" date="2018-02" db="EMBL/GenBank/DDBJ databases">
        <title>The genomes of Aspergillus section Nigri reveals drivers in fungal speciation.</title>
        <authorList>
            <consortium name="DOE Joint Genome Institute"/>
            <person name="Vesth T.C."/>
            <person name="Nybo J."/>
            <person name="Theobald S."/>
            <person name="Brandl J."/>
            <person name="Frisvad J.C."/>
            <person name="Nielsen K.F."/>
            <person name="Lyhne E.K."/>
            <person name="Kogle M.E."/>
            <person name="Kuo A."/>
            <person name="Riley R."/>
            <person name="Clum A."/>
            <person name="Nolan M."/>
            <person name="Lipzen A."/>
            <person name="Salamov A."/>
            <person name="Henrissat B."/>
            <person name="Wiebenga A."/>
            <person name="De vries R.P."/>
            <person name="Grigoriev I.V."/>
            <person name="Mortensen U.H."/>
            <person name="Andersen M.R."/>
            <person name="Baker S.E."/>
        </authorList>
    </citation>
    <scope>NUCLEOTIDE SEQUENCE [LARGE SCALE GENOMIC DNA]</scope>
    <source>
        <strain evidence="1 2">CBS 115571</strain>
    </source>
</reference>
<dbReference type="AlphaFoldDB" id="A0A2V5HGP8"/>
<gene>
    <name evidence="1" type="ORF">BO99DRAFT_470614</name>
</gene>
<accession>A0A2V5HGP8</accession>
<dbReference type="OMA" id="LFCEHIE"/>
<protein>
    <submittedName>
        <fullName evidence="1">Uncharacterized protein</fullName>
    </submittedName>
</protein>
<keyword evidence="2" id="KW-1185">Reference proteome</keyword>
<evidence type="ECO:0000313" key="2">
    <source>
        <dbReference type="Proteomes" id="UP000249829"/>
    </source>
</evidence>
<dbReference type="EMBL" id="KZ825105">
    <property type="protein sequence ID" value="PYI23599.1"/>
    <property type="molecule type" value="Genomic_DNA"/>
</dbReference>
<organism evidence="1 2">
    <name type="scientific">Aspergillus violaceofuscus (strain CBS 115571)</name>
    <dbReference type="NCBI Taxonomy" id="1450538"/>
    <lineage>
        <taxon>Eukaryota</taxon>
        <taxon>Fungi</taxon>
        <taxon>Dikarya</taxon>
        <taxon>Ascomycota</taxon>
        <taxon>Pezizomycotina</taxon>
        <taxon>Eurotiomycetes</taxon>
        <taxon>Eurotiomycetidae</taxon>
        <taxon>Eurotiales</taxon>
        <taxon>Aspergillaceae</taxon>
        <taxon>Aspergillus</taxon>
    </lineage>
</organism>
<name>A0A2V5HGP8_ASPV1</name>
<sequence length="256" mass="30593">MTDLLPPPKRRKLSKEVAPTHEDREYQLLAPIEELRDYSNFVQWLDDVHRELEAWQLEDYIDPRAPRPAPDEYDYIYWEQQANVIFSWLHLHTSPAICEDPIFVRRQPRLPEDFINTVRDVVSRVSLEIVTHLWWSTIYMDPFDYRSFDGFFAAFRDLAEQAILVGVITPYQAFFILHQHLMNMENVFTLPYAKYSDTIHSFELAGERPTNMTEETFNLFCEHIEKLPRSAYWTWKRVGAWSRYIAHTQDAFMPLI</sequence>
<evidence type="ECO:0000313" key="1">
    <source>
        <dbReference type="EMBL" id="PYI23599.1"/>
    </source>
</evidence>